<evidence type="ECO:0000259" key="2">
    <source>
        <dbReference type="PROSITE" id="PS50076"/>
    </source>
</evidence>
<dbReference type="Proteomes" id="UP001305647">
    <property type="component" value="Unassembled WGS sequence"/>
</dbReference>
<accession>A0AAN6QBR0</accession>
<dbReference type="CDD" id="cd06257">
    <property type="entry name" value="DnaJ"/>
    <property type="match status" value="1"/>
</dbReference>
<dbReference type="SUPFAM" id="SSF46565">
    <property type="entry name" value="Chaperone J-domain"/>
    <property type="match status" value="1"/>
</dbReference>
<dbReference type="PANTHER" id="PTHR44825:SF1">
    <property type="entry name" value="DNAJ HOMOLOG SUBFAMILY C MEMBER 4"/>
    <property type="match status" value="1"/>
</dbReference>
<feature type="compositionally biased region" description="Polar residues" evidence="1">
    <location>
        <begin position="155"/>
        <end position="165"/>
    </location>
</feature>
<dbReference type="InterPro" id="IPR036869">
    <property type="entry name" value="J_dom_sf"/>
</dbReference>
<sequence>MPLRYTLPSAARSAQFPLRPATWQAWTCPRLFHASPRALRLDTNPSDDDASNHYETLNVHPDASPAEIKRSFYLLSKRHHPDHNPTDPSSPTRFMRLSEAYATLSHAEKRARYDRDVMRLVLRSNYNRHHHHPPHKGSSYHSSSTGPAGGRPASGLSSRRTTRGTYQGPPPSFFRSGGWGAHGAKRRAAHEESTGFYGTRATNSSG</sequence>
<dbReference type="SMART" id="SM00271">
    <property type="entry name" value="DnaJ"/>
    <property type="match status" value="1"/>
</dbReference>
<proteinExistence type="predicted"/>
<dbReference type="Pfam" id="PF00226">
    <property type="entry name" value="DnaJ"/>
    <property type="match status" value="1"/>
</dbReference>
<gene>
    <name evidence="3" type="ORF">N658DRAFT_442122</name>
</gene>
<feature type="region of interest" description="Disordered" evidence="1">
    <location>
        <begin position="127"/>
        <end position="206"/>
    </location>
</feature>
<dbReference type="PANTHER" id="PTHR44825">
    <property type="match status" value="1"/>
</dbReference>
<feature type="domain" description="J" evidence="2">
    <location>
        <begin position="52"/>
        <end position="117"/>
    </location>
</feature>
<comment type="caution">
    <text evidence="3">The sequence shown here is derived from an EMBL/GenBank/DDBJ whole genome shotgun (WGS) entry which is preliminary data.</text>
</comment>
<name>A0AAN6QBR0_9PEZI</name>
<dbReference type="InterPro" id="IPR001623">
    <property type="entry name" value="DnaJ_domain"/>
</dbReference>
<dbReference type="PROSITE" id="PS50076">
    <property type="entry name" value="DNAJ_2"/>
    <property type="match status" value="1"/>
</dbReference>
<dbReference type="InterPro" id="IPR052763">
    <property type="entry name" value="DnaJ_C4"/>
</dbReference>
<keyword evidence="4" id="KW-1185">Reference proteome</keyword>
<reference evidence="3" key="2">
    <citation type="submission" date="2023-05" db="EMBL/GenBank/DDBJ databases">
        <authorList>
            <consortium name="Lawrence Berkeley National Laboratory"/>
            <person name="Steindorff A."/>
            <person name="Hensen N."/>
            <person name="Bonometti L."/>
            <person name="Westerberg I."/>
            <person name="Brannstrom I.O."/>
            <person name="Guillou S."/>
            <person name="Cros-Aarteil S."/>
            <person name="Calhoun S."/>
            <person name="Haridas S."/>
            <person name="Kuo A."/>
            <person name="Mondo S."/>
            <person name="Pangilinan J."/>
            <person name="Riley R."/>
            <person name="Labutti K."/>
            <person name="Andreopoulos B."/>
            <person name="Lipzen A."/>
            <person name="Chen C."/>
            <person name="Yanf M."/>
            <person name="Daum C."/>
            <person name="Ng V."/>
            <person name="Clum A."/>
            <person name="Ohm R."/>
            <person name="Martin F."/>
            <person name="Silar P."/>
            <person name="Natvig D."/>
            <person name="Lalanne C."/>
            <person name="Gautier V."/>
            <person name="Ament-Velasquez S.L."/>
            <person name="Kruys A."/>
            <person name="Hutchinson M.I."/>
            <person name="Powell A.J."/>
            <person name="Barry K."/>
            <person name="Miller A.N."/>
            <person name="Grigoriev I.V."/>
            <person name="Debuchy R."/>
            <person name="Gladieux P."/>
            <person name="Thoren M.H."/>
            <person name="Johannesson H."/>
        </authorList>
    </citation>
    <scope>NUCLEOTIDE SEQUENCE</scope>
    <source>
        <strain evidence="3">CBS 757.83</strain>
    </source>
</reference>
<feature type="non-terminal residue" evidence="3">
    <location>
        <position position="206"/>
    </location>
</feature>
<evidence type="ECO:0000313" key="4">
    <source>
        <dbReference type="Proteomes" id="UP001305647"/>
    </source>
</evidence>
<dbReference type="Gene3D" id="1.10.287.110">
    <property type="entry name" value="DnaJ domain"/>
    <property type="match status" value="1"/>
</dbReference>
<organism evidence="3 4">
    <name type="scientific">Parathielavia hyrcaniae</name>
    <dbReference type="NCBI Taxonomy" id="113614"/>
    <lineage>
        <taxon>Eukaryota</taxon>
        <taxon>Fungi</taxon>
        <taxon>Dikarya</taxon>
        <taxon>Ascomycota</taxon>
        <taxon>Pezizomycotina</taxon>
        <taxon>Sordariomycetes</taxon>
        <taxon>Sordariomycetidae</taxon>
        <taxon>Sordariales</taxon>
        <taxon>Chaetomiaceae</taxon>
        <taxon>Parathielavia</taxon>
    </lineage>
</organism>
<dbReference type="PRINTS" id="PR00625">
    <property type="entry name" value="JDOMAIN"/>
</dbReference>
<evidence type="ECO:0000313" key="3">
    <source>
        <dbReference type="EMBL" id="KAK4104566.1"/>
    </source>
</evidence>
<evidence type="ECO:0000256" key="1">
    <source>
        <dbReference type="SAM" id="MobiDB-lite"/>
    </source>
</evidence>
<dbReference type="EMBL" id="MU863626">
    <property type="protein sequence ID" value="KAK4104566.1"/>
    <property type="molecule type" value="Genomic_DNA"/>
</dbReference>
<protein>
    <submittedName>
        <fullName evidence="3">DnaJ-domain-containing protein</fullName>
    </submittedName>
</protein>
<dbReference type="AlphaFoldDB" id="A0AAN6QBR0"/>
<reference evidence="3" key="1">
    <citation type="journal article" date="2023" name="Mol. Phylogenet. Evol.">
        <title>Genome-scale phylogeny and comparative genomics of the fungal order Sordariales.</title>
        <authorList>
            <person name="Hensen N."/>
            <person name="Bonometti L."/>
            <person name="Westerberg I."/>
            <person name="Brannstrom I.O."/>
            <person name="Guillou S."/>
            <person name="Cros-Aarteil S."/>
            <person name="Calhoun S."/>
            <person name="Haridas S."/>
            <person name="Kuo A."/>
            <person name="Mondo S."/>
            <person name="Pangilinan J."/>
            <person name="Riley R."/>
            <person name="LaButti K."/>
            <person name="Andreopoulos B."/>
            <person name="Lipzen A."/>
            <person name="Chen C."/>
            <person name="Yan M."/>
            <person name="Daum C."/>
            <person name="Ng V."/>
            <person name="Clum A."/>
            <person name="Steindorff A."/>
            <person name="Ohm R.A."/>
            <person name="Martin F."/>
            <person name="Silar P."/>
            <person name="Natvig D.O."/>
            <person name="Lalanne C."/>
            <person name="Gautier V."/>
            <person name="Ament-Velasquez S.L."/>
            <person name="Kruys A."/>
            <person name="Hutchinson M.I."/>
            <person name="Powell A.J."/>
            <person name="Barry K."/>
            <person name="Miller A.N."/>
            <person name="Grigoriev I.V."/>
            <person name="Debuchy R."/>
            <person name="Gladieux P."/>
            <person name="Hiltunen Thoren M."/>
            <person name="Johannesson H."/>
        </authorList>
    </citation>
    <scope>NUCLEOTIDE SEQUENCE</scope>
    <source>
        <strain evidence="3">CBS 757.83</strain>
    </source>
</reference>